<dbReference type="GO" id="GO:0000028">
    <property type="term" value="P:ribosomal small subunit assembly"/>
    <property type="evidence" value="ECO:0007669"/>
    <property type="project" value="TreeGrafter"/>
</dbReference>
<dbReference type="Proteomes" id="UP000694846">
    <property type="component" value="Unplaced"/>
</dbReference>
<dbReference type="GO" id="GO:0003676">
    <property type="term" value="F:nucleic acid binding"/>
    <property type="evidence" value="ECO:0007669"/>
    <property type="project" value="InterPro"/>
</dbReference>
<feature type="domain" description="Ribosomal RNA-processing protein 7 C-terminal" evidence="2">
    <location>
        <begin position="147"/>
        <end position="266"/>
    </location>
</feature>
<dbReference type="EMBL" id="GGMS01001564">
    <property type="protein sequence ID" value="MBY70767.1"/>
    <property type="molecule type" value="Transcribed_RNA"/>
</dbReference>
<accession>A0A2S2PZ10</accession>
<dbReference type="CDD" id="cd12294">
    <property type="entry name" value="RRM_Rrp7A"/>
    <property type="match status" value="1"/>
</dbReference>
<dbReference type="Gene3D" id="6.10.250.1770">
    <property type="match status" value="1"/>
</dbReference>
<dbReference type="GO" id="GO:0034456">
    <property type="term" value="C:UTP-C complex"/>
    <property type="evidence" value="ECO:0007669"/>
    <property type="project" value="TreeGrafter"/>
</dbReference>
<sequence>MEECAGFKVLPTKVNEKSTAIRHLFLKMHVTREKCPQKPEYQTLFVVGVPEFCNQKILTNAFRCCGKVKSVFFHKEPTPIEPEVISSKYFLPEPVKGFKVAYIVFAHTSGLEKALSMKYTESKPFILSTQASPVTNIVQRWCENYNNSIVDINELQSEINTYMAEYDKTSAERIQVEKETVDDEDEDGWKTVTKKGRNPGFARKEAIKNNILKKESKKRSKKILKNFYRFQIKETKINQLMELRNKFNNDKSKIELLKQSRKFKPF</sequence>
<keyword evidence="4" id="KW-1185">Reference proteome</keyword>
<dbReference type="GO" id="GO:0006364">
    <property type="term" value="P:rRNA processing"/>
    <property type="evidence" value="ECO:0007669"/>
    <property type="project" value="TreeGrafter"/>
</dbReference>
<dbReference type="CDD" id="cd12951">
    <property type="entry name" value="RRP7_Rrp7A"/>
    <property type="match status" value="1"/>
</dbReference>
<evidence type="ECO:0000313" key="4">
    <source>
        <dbReference type="Proteomes" id="UP000694846"/>
    </source>
</evidence>
<reference evidence="3" key="1">
    <citation type="submission" date="2018-04" db="EMBL/GenBank/DDBJ databases">
        <title>Transcriptome assembly of Sipha flava.</title>
        <authorList>
            <person name="Scully E.D."/>
            <person name="Geib S.M."/>
            <person name="Palmer N.A."/>
            <person name="Koch K."/>
            <person name="Bradshaw J."/>
            <person name="Heng-Moss T."/>
            <person name="Sarath G."/>
        </authorList>
    </citation>
    <scope>NUCLEOTIDE SEQUENCE</scope>
</reference>
<dbReference type="AlphaFoldDB" id="A0A2S2PZ10"/>
<dbReference type="InterPro" id="IPR040446">
    <property type="entry name" value="RRP7"/>
</dbReference>
<dbReference type="InterPro" id="IPR034890">
    <property type="entry name" value="Rrp7A_RRM"/>
</dbReference>
<protein>
    <submittedName>
        <fullName evidence="3">Ribosomal RNA-processing protein 7 A</fullName>
    </submittedName>
    <submittedName>
        <fullName evidence="5">Ribosomal RNA-processing protein 7 homolog A</fullName>
    </submittedName>
</protein>
<evidence type="ECO:0000256" key="1">
    <source>
        <dbReference type="ARBA" id="ARBA00006110"/>
    </source>
</evidence>
<dbReference type="SUPFAM" id="SSF54928">
    <property type="entry name" value="RNA-binding domain, RBD"/>
    <property type="match status" value="1"/>
</dbReference>
<proteinExistence type="inferred from homology"/>
<evidence type="ECO:0000259" key="2">
    <source>
        <dbReference type="Pfam" id="PF12923"/>
    </source>
</evidence>
<dbReference type="Gene3D" id="3.30.70.330">
    <property type="match status" value="1"/>
</dbReference>
<dbReference type="RefSeq" id="XP_025411395.1">
    <property type="nucleotide sequence ID" value="XM_025555610.1"/>
</dbReference>
<evidence type="ECO:0000313" key="5">
    <source>
        <dbReference type="RefSeq" id="XP_025411395.1"/>
    </source>
</evidence>
<dbReference type="InterPro" id="IPR012677">
    <property type="entry name" value="Nucleotide-bd_a/b_plait_sf"/>
</dbReference>
<dbReference type="Pfam" id="PF12923">
    <property type="entry name" value="RRP7"/>
    <property type="match status" value="1"/>
</dbReference>
<dbReference type="GO" id="GO:0032545">
    <property type="term" value="C:CURI complex"/>
    <property type="evidence" value="ECO:0007669"/>
    <property type="project" value="TreeGrafter"/>
</dbReference>
<reference evidence="5" key="2">
    <citation type="submission" date="2025-04" db="UniProtKB">
        <authorList>
            <consortium name="RefSeq"/>
        </authorList>
    </citation>
    <scope>IDENTIFICATION</scope>
    <source>
        <tissue evidence="5">Whole body</tissue>
    </source>
</reference>
<name>A0A2S2PZ10_9HEMI</name>
<dbReference type="PANTHER" id="PTHR13191:SF0">
    <property type="entry name" value="RIBOSOMAL RNA-PROCESSING PROTEIN 7 HOMOLOG A-RELATED"/>
    <property type="match status" value="1"/>
</dbReference>
<dbReference type="PANTHER" id="PTHR13191">
    <property type="entry name" value="RIBOSOMAL RNA PROCESSING PROTEIN 7-RELATED"/>
    <property type="match status" value="1"/>
</dbReference>
<dbReference type="InterPro" id="IPR035979">
    <property type="entry name" value="RBD_domain_sf"/>
</dbReference>
<dbReference type="InterPro" id="IPR024326">
    <property type="entry name" value="RRP7_C"/>
</dbReference>
<organism evidence="3">
    <name type="scientific">Sipha flava</name>
    <name type="common">yellow sugarcane aphid</name>
    <dbReference type="NCBI Taxonomy" id="143950"/>
    <lineage>
        <taxon>Eukaryota</taxon>
        <taxon>Metazoa</taxon>
        <taxon>Ecdysozoa</taxon>
        <taxon>Arthropoda</taxon>
        <taxon>Hexapoda</taxon>
        <taxon>Insecta</taxon>
        <taxon>Pterygota</taxon>
        <taxon>Neoptera</taxon>
        <taxon>Paraneoptera</taxon>
        <taxon>Hemiptera</taxon>
        <taxon>Sternorrhyncha</taxon>
        <taxon>Aphidomorpha</taxon>
        <taxon>Aphidoidea</taxon>
        <taxon>Aphididae</taxon>
        <taxon>Sipha</taxon>
    </lineage>
</organism>
<dbReference type="OrthoDB" id="5390at2759"/>
<evidence type="ECO:0000313" key="3">
    <source>
        <dbReference type="EMBL" id="MBY70767.1"/>
    </source>
</evidence>
<comment type="similarity">
    <text evidence="1">Belongs to the RRP7 family.</text>
</comment>
<gene>
    <name evidence="3" type="primary">Rrp7a</name>
    <name evidence="5" type="synonym">LOC112684226</name>
    <name evidence="3" type="ORF">g.31640</name>
</gene>